<dbReference type="Pfam" id="PF03928">
    <property type="entry name" value="HbpS-like"/>
    <property type="match status" value="1"/>
</dbReference>
<reference evidence="1 2" key="1">
    <citation type="submission" date="2023-11" db="EMBL/GenBank/DDBJ databases">
        <title>Plant-associative lifestyle of Vibrio porteresiae and its evolutionary dynamics.</title>
        <authorList>
            <person name="Rameshkumar N."/>
            <person name="Kirti K."/>
        </authorList>
    </citation>
    <scope>NUCLEOTIDE SEQUENCE [LARGE SCALE GENOMIC DNA]</scope>
    <source>
        <strain evidence="1 2">MSSRF30</strain>
    </source>
</reference>
<evidence type="ECO:0000313" key="2">
    <source>
        <dbReference type="Proteomes" id="UP001304071"/>
    </source>
</evidence>
<dbReference type="EMBL" id="CP138204">
    <property type="protein sequence ID" value="WPC75596.1"/>
    <property type="molecule type" value="Genomic_DNA"/>
</dbReference>
<evidence type="ECO:0000313" key="1">
    <source>
        <dbReference type="EMBL" id="WPC75596.1"/>
    </source>
</evidence>
<keyword evidence="2" id="KW-1185">Reference proteome</keyword>
<dbReference type="InterPro" id="IPR005624">
    <property type="entry name" value="PduO/GlcC-like"/>
</dbReference>
<protein>
    <submittedName>
        <fullName evidence="1">Heme-binding protein</fullName>
    </submittedName>
</protein>
<dbReference type="InterPro" id="IPR052517">
    <property type="entry name" value="GlcG_carb_metab_protein"/>
</dbReference>
<proteinExistence type="predicted"/>
<dbReference type="PANTHER" id="PTHR34309:SF1">
    <property type="entry name" value="PROTEIN GLCG"/>
    <property type="match status" value="1"/>
</dbReference>
<dbReference type="SUPFAM" id="SSF143744">
    <property type="entry name" value="GlcG-like"/>
    <property type="match status" value="1"/>
</dbReference>
<dbReference type="Proteomes" id="UP001304071">
    <property type="component" value="Chromosome 2"/>
</dbReference>
<name>A0ABZ0QGH6_9VIBR</name>
<dbReference type="PANTHER" id="PTHR34309">
    <property type="entry name" value="SLR1406 PROTEIN"/>
    <property type="match status" value="1"/>
</dbReference>
<sequence length="140" mass="14387">MNENTYLNTIATVSLHAARHVIRVAQDAAQRHGWNICVAVVDHAGEVVALEKDDAAIGISPAVALAKAKTAALLQAPSKQFEDFVNQGSPSFLSTPGATALEGGVPLLLEGQFIGAVGVSGAHGENDSFVANCAANSLIK</sequence>
<organism evidence="1 2">
    <name type="scientific">Vibrio porteresiae DSM 19223</name>
    <dbReference type="NCBI Taxonomy" id="1123496"/>
    <lineage>
        <taxon>Bacteria</taxon>
        <taxon>Pseudomonadati</taxon>
        <taxon>Pseudomonadota</taxon>
        <taxon>Gammaproteobacteria</taxon>
        <taxon>Vibrionales</taxon>
        <taxon>Vibrionaceae</taxon>
        <taxon>Vibrio</taxon>
    </lineage>
</organism>
<gene>
    <name evidence="1" type="ORF">R8Z52_21970</name>
</gene>
<dbReference type="Gene3D" id="3.30.450.150">
    <property type="entry name" value="Haem-degrading domain"/>
    <property type="match status" value="1"/>
</dbReference>
<accession>A0ABZ0QGH6</accession>
<dbReference type="InterPro" id="IPR038084">
    <property type="entry name" value="PduO/GlcC-like_sf"/>
</dbReference>
<dbReference type="RefSeq" id="WP_261897577.1">
    <property type="nucleotide sequence ID" value="NZ_AP024896.1"/>
</dbReference>